<dbReference type="RefSeq" id="WP_035918893.1">
    <property type="nucleotide sequence ID" value="NZ_AVPJ01000020.1"/>
</dbReference>
<dbReference type="eggNOG" id="ENOG50321XQ">
    <property type="taxonomic scope" value="Bacteria"/>
</dbReference>
<accession>A0A0A0IYP4</accession>
<dbReference type="OrthoDB" id="4868840at2"/>
<gene>
    <name evidence="2" type="ORF">N802_09395</name>
</gene>
<evidence type="ECO:0000313" key="2">
    <source>
        <dbReference type="EMBL" id="KGN30330.1"/>
    </source>
</evidence>
<organism evidence="2 3">
    <name type="scientific">Knoellia sinensis KCTC 19936</name>
    <dbReference type="NCBI Taxonomy" id="1385520"/>
    <lineage>
        <taxon>Bacteria</taxon>
        <taxon>Bacillati</taxon>
        <taxon>Actinomycetota</taxon>
        <taxon>Actinomycetes</taxon>
        <taxon>Micrococcales</taxon>
        <taxon>Intrasporangiaceae</taxon>
        <taxon>Knoellia</taxon>
    </lineage>
</organism>
<comment type="caution">
    <text evidence="2">The sequence shown here is derived from an EMBL/GenBank/DDBJ whole genome shotgun (WGS) entry which is preliminary data.</text>
</comment>
<feature type="transmembrane region" description="Helical" evidence="1">
    <location>
        <begin position="93"/>
        <end position="111"/>
    </location>
</feature>
<keyword evidence="1" id="KW-0812">Transmembrane</keyword>
<proteinExistence type="predicted"/>
<feature type="transmembrane region" description="Helical" evidence="1">
    <location>
        <begin position="49"/>
        <end position="73"/>
    </location>
</feature>
<name>A0A0A0IYP4_9MICO</name>
<dbReference type="AlphaFoldDB" id="A0A0A0IYP4"/>
<dbReference type="Proteomes" id="UP000030002">
    <property type="component" value="Unassembled WGS sequence"/>
</dbReference>
<feature type="transmembrane region" description="Helical" evidence="1">
    <location>
        <begin position="120"/>
        <end position="141"/>
    </location>
</feature>
<evidence type="ECO:0000256" key="1">
    <source>
        <dbReference type="SAM" id="Phobius"/>
    </source>
</evidence>
<dbReference type="EMBL" id="AVPJ01000020">
    <property type="protein sequence ID" value="KGN30330.1"/>
    <property type="molecule type" value="Genomic_DNA"/>
</dbReference>
<keyword evidence="3" id="KW-1185">Reference proteome</keyword>
<keyword evidence="1" id="KW-1133">Transmembrane helix</keyword>
<evidence type="ECO:0000313" key="3">
    <source>
        <dbReference type="Proteomes" id="UP000030002"/>
    </source>
</evidence>
<reference evidence="2 3" key="1">
    <citation type="submission" date="2013-08" db="EMBL/GenBank/DDBJ databases">
        <title>The genome sequence of Knoellia sinensis.</title>
        <authorList>
            <person name="Zhu W."/>
            <person name="Wang G."/>
        </authorList>
    </citation>
    <scope>NUCLEOTIDE SEQUENCE [LARGE SCALE GENOMIC DNA]</scope>
    <source>
        <strain evidence="2 3">KCTC 19936</strain>
    </source>
</reference>
<keyword evidence="1" id="KW-0472">Membrane</keyword>
<sequence length="165" mass="18208">MTAARPRAAYPVPVRHEPFYQETLTHRGLHGAGVVPPRPRASWRVDGRIVAGLVHIGPNFLGPLFVVSLLISLIAHGDHRTLVVNSKDGTWRFTLKAAMVLAVAVFGPLLAGRTDLIENAALSVVGVWAATNLLAALWTWATGRTFRYPLHGLRLWPRGWRRSSR</sequence>
<protein>
    <submittedName>
        <fullName evidence="2">Uncharacterized protein</fullName>
    </submittedName>
</protein>